<evidence type="ECO:0000313" key="2">
    <source>
        <dbReference type="Proteomes" id="UP000462931"/>
    </source>
</evidence>
<keyword evidence="2" id="KW-1185">Reference proteome</keyword>
<reference evidence="1 2" key="1">
    <citation type="submission" date="2019-11" db="EMBL/GenBank/DDBJ databases">
        <authorList>
            <person name="Cheng Q."/>
            <person name="Yang Z."/>
        </authorList>
    </citation>
    <scope>NUCLEOTIDE SEQUENCE [LARGE SCALE GENOMIC DNA]</scope>
    <source>
        <strain evidence="1 2">HX-22-1</strain>
    </source>
</reference>
<dbReference type="AlphaFoldDB" id="A0A7K0FR64"/>
<dbReference type="EMBL" id="WKJI01000004">
    <property type="protein sequence ID" value="MRX48489.1"/>
    <property type="molecule type" value="Genomic_DNA"/>
</dbReference>
<dbReference type="Proteomes" id="UP000462931">
    <property type="component" value="Unassembled WGS sequence"/>
</dbReference>
<proteinExistence type="predicted"/>
<accession>A0A7K0FR64</accession>
<organism evidence="1 2">
    <name type="scientific">Pedobacter puniceum</name>
    <dbReference type="NCBI Taxonomy" id="2666136"/>
    <lineage>
        <taxon>Bacteria</taxon>
        <taxon>Pseudomonadati</taxon>
        <taxon>Bacteroidota</taxon>
        <taxon>Sphingobacteriia</taxon>
        <taxon>Sphingobacteriales</taxon>
        <taxon>Sphingobacteriaceae</taxon>
        <taxon>Pedobacter</taxon>
    </lineage>
</organism>
<protein>
    <submittedName>
        <fullName evidence="1">Uncharacterized protein</fullName>
    </submittedName>
</protein>
<gene>
    <name evidence="1" type="ORF">GJJ64_14945</name>
</gene>
<sequence length="54" mass="5966">MKLIFNFKITIIIFLAILFTGLKVWAQPMGATISNPIQAGTLTPGVTYPDTNRK</sequence>
<name>A0A7K0FR64_9SPHI</name>
<evidence type="ECO:0000313" key="1">
    <source>
        <dbReference type="EMBL" id="MRX48489.1"/>
    </source>
</evidence>
<dbReference type="RefSeq" id="WP_154288559.1">
    <property type="nucleotide sequence ID" value="NZ_WKJI01000004.1"/>
</dbReference>
<comment type="caution">
    <text evidence="1">The sequence shown here is derived from an EMBL/GenBank/DDBJ whole genome shotgun (WGS) entry which is preliminary data.</text>
</comment>